<sequence>MNIIYLLHASRTLLDEETNLTTPFNTEHKKLLEYISDLTRKRKALSDEDKKYIEENYAIHKIYNTMQYNLITHAFLSQKQKRKDTVEAFLNQFPAKKVKYELVLPNLLDNNFDEKFKAKAKIEELYETLKGINGSSSKVGDAIDKWDNRVSSNNFNKFSNNLNTHIKSLSFLVSGANIARILSGKDKLTVNSTIGLANDISLLTKSIANTMEKNIELVKAKEAKGLMQKIFSKENVNITKNASGKVIAFLGIPAIIISSGFEIERYAKDEDYDAAFFMTLKSTLTLTLLLAVPTTAAVFLLLAVIELVWYLLSHMVIDSKLEKYIKKSLFFKDIPRIDISYKDKSIWGKSFKSEIFLETISNDKELKALNKKGFSNIKEIKNFIGDNYNKHNQIFEASLKNELNQINIALLGYKIEHLNKNIKKPLYTLKNGYKPRGDFNTIVKIDKNLILHAIILVSKNGIYEEITTKPYEDDYIYDFTKPEYNDYNWQNKGISEVEKLASSDCYIILSNDNVQMKYKVIFKKVYTSVGFSPIIDLKIDELEEKLLNDEDYKQIKQIKETRNENKK</sequence>
<evidence type="ECO:0000256" key="1">
    <source>
        <dbReference type="SAM" id="Phobius"/>
    </source>
</evidence>
<reference evidence="2 3" key="1">
    <citation type="submission" date="2018-02" db="EMBL/GenBank/DDBJ databases">
        <title>Subsurface microbial communities from deep shales in Ohio and West Virginia, USA.</title>
        <authorList>
            <person name="Wrighton K."/>
        </authorList>
    </citation>
    <scope>NUCLEOTIDE SEQUENCE [LARGE SCALE GENOMIC DNA]</scope>
    <source>
        <strain evidence="2 3">MARC-MIP3H16</strain>
    </source>
</reference>
<dbReference type="Proteomes" id="UP000239861">
    <property type="component" value="Unassembled WGS sequence"/>
</dbReference>
<organism evidence="2 3">
    <name type="scientific">Malaciobacter marinus</name>
    <dbReference type="NCBI Taxonomy" id="505249"/>
    <lineage>
        <taxon>Bacteria</taxon>
        <taxon>Pseudomonadati</taxon>
        <taxon>Campylobacterota</taxon>
        <taxon>Epsilonproteobacteria</taxon>
        <taxon>Campylobacterales</taxon>
        <taxon>Arcobacteraceae</taxon>
        <taxon>Malaciobacter</taxon>
    </lineage>
</organism>
<keyword evidence="1" id="KW-0812">Transmembrane</keyword>
<feature type="transmembrane region" description="Helical" evidence="1">
    <location>
        <begin position="246"/>
        <end position="263"/>
    </location>
</feature>
<comment type="caution">
    <text evidence="2">The sequence shown here is derived from an EMBL/GenBank/DDBJ whole genome shotgun (WGS) entry which is preliminary data.</text>
</comment>
<name>A0AB36ZRE0_9BACT</name>
<accession>A0AB36ZRE0</accession>
<proteinExistence type="predicted"/>
<gene>
    <name evidence="2" type="ORF">B0F89_1591</name>
</gene>
<keyword evidence="1" id="KW-1133">Transmembrane helix</keyword>
<feature type="transmembrane region" description="Helical" evidence="1">
    <location>
        <begin position="284"/>
        <end position="312"/>
    </location>
</feature>
<evidence type="ECO:0000313" key="3">
    <source>
        <dbReference type="Proteomes" id="UP000239861"/>
    </source>
</evidence>
<keyword evidence="1" id="KW-0472">Membrane</keyword>
<dbReference type="EMBL" id="PTIW01000059">
    <property type="protein sequence ID" value="PPK57006.1"/>
    <property type="molecule type" value="Genomic_DNA"/>
</dbReference>
<dbReference type="AlphaFoldDB" id="A0AB36ZRE0"/>
<protein>
    <submittedName>
        <fullName evidence="2">Uncharacterized protein</fullName>
    </submittedName>
</protein>
<evidence type="ECO:0000313" key="2">
    <source>
        <dbReference type="EMBL" id="PPK57006.1"/>
    </source>
</evidence>
<dbReference type="RefSeq" id="WP_104412951.1">
    <property type="nucleotide sequence ID" value="NZ_PTIW01000059.1"/>
</dbReference>